<dbReference type="Pfam" id="PF22725">
    <property type="entry name" value="GFO_IDH_MocA_C3"/>
    <property type="match status" value="1"/>
</dbReference>
<reference evidence="3 4" key="1">
    <citation type="submission" date="2024-03" db="EMBL/GenBank/DDBJ databases">
        <title>Community enrichment and isolation of bacterial strains for fucoidan degradation.</title>
        <authorList>
            <person name="Sichert A."/>
        </authorList>
    </citation>
    <scope>NUCLEOTIDE SEQUENCE [LARGE SCALE GENOMIC DNA]</scope>
    <source>
        <strain evidence="3 4">AS62</strain>
    </source>
</reference>
<feature type="domain" description="GFO/IDH/MocA-like oxidoreductase" evidence="2">
    <location>
        <begin position="125"/>
        <end position="254"/>
    </location>
</feature>
<feature type="domain" description="Gfo/Idh/MocA-like oxidoreductase N-terminal" evidence="1">
    <location>
        <begin position="3"/>
        <end position="115"/>
    </location>
</feature>
<dbReference type="Gene3D" id="3.40.50.720">
    <property type="entry name" value="NAD(P)-binding Rossmann-like Domain"/>
    <property type="match status" value="1"/>
</dbReference>
<comment type="caution">
    <text evidence="3">The sequence shown here is derived from an EMBL/GenBank/DDBJ whole genome shotgun (WGS) entry which is preliminary data.</text>
</comment>
<dbReference type="PANTHER" id="PTHR43708:SF8">
    <property type="entry name" value="OXIDOREDUCTASE"/>
    <property type="match status" value="1"/>
</dbReference>
<sequence>MLKVACTGSGYFSQFHYDAWSRIEDVTVVGAMSRSKESAAETGCTPFDDLGEMLSATNPDLLDIITPPPTHLEFIKVALAHGIKTIICQKPFCNNIEEASEAVALAKQNGAEIIVHENFRFQPWYRAIKKAIDEGQIGDLHQITFRLRTGDGQGPKAYLDRQPYFQEMPRLLIHETGVHFIDTFCYLMGDPSGIYADLRKMNPVIAGEDAGYLIMDFADGKRAIFDGNRHLDHCAENHRVTLGECLVEGTEGSLTLDGDGAVSLRKFGSTSIKTVFPNKKWPGFGGDCVFLLQSHVVNAIKVGTPLENTAQEYMRVLELEKAAYMSHEEQRRIEVKSKEYEL</sequence>
<evidence type="ECO:0000259" key="2">
    <source>
        <dbReference type="Pfam" id="PF22725"/>
    </source>
</evidence>
<gene>
    <name evidence="3" type="ORF">WNY59_08625</name>
</gene>
<dbReference type="SUPFAM" id="SSF51735">
    <property type="entry name" value="NAD(P)-binding Rossmann-fold domains"/>
    <property type="match status" value="1"/>
</dbReference>
<dbReference type="InterPro" id="IPR000683">
    <property type="entry name" value="Gfo/Idh/MocA-like_OxRdtase_N"/>
</dbReference>
<dbReference type="InterPro" id="IPR055170">
    <property type="entry name" value="GFO_IDH_MocA-like_dom"/>
</dbReference>
<accession>A0ABU9T7H6</accession>
<protein>
    <submittedName>
        <fullName evidence="3">Gfo/Idh/MocA family oxidoreductase</fullName>
    </submittedName>
</protein>
<dbReference type="RefSeq" id="WP_342848111.1">
    <property type="nucleotide sequence ID" value="NZ_JBBMQO010000004.1"/>
</dbReference>
<dbReference type="Proteomes" id="UP001477870">
    <property type="component" value="Unassembled WGS sequence"/>
</dbReference>
<dbReference type="PANTHER" id="PTHR43708">
    <property type="entry name" value="CONSERVED EXPRESSED OXIDOREDUCTASE (EUROFUNG)"/>
    <property type="match status" value="1"/>
</dbReference>
<keyword evidence="4" id="KW-1185">Reference proteome</keyword>
<dbReference type="Pfam" id="PF01408">
    <property type="entry name" value="GFO_IDH_MocA"/>
    <property type="match status" value="1"/>
</dbReference>
<proteinExistence type="predicted"/>
<evidence type="ECO:0000313" key="3">
    <source>
        <dbReference type="EMBL" id="MEM5501651.1"/>
    </source>
</evidence>
<organism evidence="3 4">
    <name type="scientific">Ahrensia kielensis</name>
    <dbReference type="NCBI Taxonomy" id="76980"/>
    <lineage>
        <taxon>Bacteria</taxon>
        <taxon>Pseudomonadati</taxon>
        <taxon>Pseudomonadota</taxon>
        <taxon>Alphaproteobacteria</taxon>
        <taxon>Hyphomicrobiales</taxon>
        <taxon>Ahrensiaceae</taxon>
        <taxon>Ahrensia</taxon>
    </lineage>
</organism>
<dbReference type="EMBL" id="JBBMQO010000004">
    <property type="protein sequence ID" value="MEM5501651.1"/>
    <property type="molecule type" value="Genomic_DNA"/>
</dbReference>
<dbReference type="InterPro" id="IPR036291">
    <property type="entry name" value="NAD(P)-bd_dom_sf"/>
</dbReference>
<dbReference type="SUPFAM" id="SSF55347">
    <property type="entry name" value="Glyceraldehyde-3-phosphate dehydrogenase-like, C-terminal domain"/>
    <property type="match status" value="1"/>
</dbReference>
<dbReference type="Gene3D" id="3.30.360.10">
    <property type="entry name" value="Dihydrodipicolinate Reductase, domain 2"/>
    <property type="match status" value="1"/>
</dbReference>
<evidence type="ECO:0000313" key="4">
    <source>
        <dbReference type="Proteomes" id="UP001477870"/>
    </source>
</evidence>
<evidence type="ECO:0000259" key="1">
    <source>
        <dbReference type="Pfam" id="PF01408"/>
    </source>
</evidence>
<dbReference type="InterPro" id="IPR051317">
    <property type="entry name" value="Gfo/Idh/MocA_oxidoreduct"/>
</dbReference>
<name>A0ABU9T7H6_9HYPH</name>